<name>A0A150GVR2_GONPE</name>
<dbReference type="PANTHER" id="PTHR12203:SF35">
    <property type="entry name" value="PROTEIN O-GLUCOSYLTRANSFERASE 1"/>
    <property type="match status" value="1"/>
</dbReference>
<evidence type="ECO:0000256" key="1">
    <source>
        <dbReference type="ARBA" id="ARBA00010118"/>
    </source>
</evidence>
<keyword evidence="5" id="KW-1185">Reference proteome</keyword>
<dbReference type="SMART" id="SM00672">
    <property type="entry name" value="CAP10"/>
    <property type="match status" value="1"/>
</dbReference>
<accession>A0A150GVR2</accession>
<evidence type="ECO:0000259" key="3">
    <source>
        <dbReference type="SMART" id="SM00672"/>
    </source>
</evidence>
<dbReference type="AlphaFoldDB" id="A0A150GVR2"/>
<reference evidence="5" key="1">
    <citation type="journal article" date="2016" name="Nat. Commun.">
        <title>The Gonium pectorale genome demonstrates co-option of cell cycle regulation during the evolution of multicellularity.</title>
        <authorList>
            <person name="Hanschen E.R."/>
            <person name="Marriage T.N."/>
            <person name="Ferris P.J."/>
            <person name="Hamaji T."/>
            <person name="Toyoda A."/>
            <person name="Fujiyama A."/>
            <person name="Neme R."/>
            <person name="Noguchi H."/>
            <person name="Minakuchi Y."/>
            <person name="Suzuki M."/>
            <person name="Kawai-Toyooka H."/>
            <person name="Smith D.R."/>
            <person name="Sparks H."/>
            <person name="Anderson J."/>
            <person name="Bakaric R."/>
            <person name="Luria V."/>
            <person name="Karger A."/>
            <person name="Kirschner M.W."/>
            <person name="Durand P.M."/>
            <person name="Michod R.E."/>
            <person name="Nozaki H."/>
            <person name="Olson B.J."/>
        </authorList>
    </citation>
    <scope>NUCLEOTIDE SEQUENCE [LARGE SCALE GENOMIC DNA]</scope>
    <source>
        <strain evidence="5">NIES-2863</strain>
    </source>
</reference>
<keyword evidence="2" id="KW-0808">Transferase</keyword>
<evidence type="ECO:0000256" key="2">
    <source>
        <dbReference type="ARBA" id="ARBA00022679"/>
    </source>
</evidence>
<evidence type="ECO:0000313" key="5">
    <source>
        <dbReference type="Proteomes" id="UP000075714"/>
    </source>
</evidence>
<dbReference type="PANTHER" id="PTHR12203">
    <property type="entry name" value="KDEL LYS-ASP-GLU-LEU CONTAINING - RELATED"/>
    <property type="match status" value="1"/>
</dbReference>
<feature type="domain" description="Glycosyl transferase CAP10" evidence="3">
    <location>
        <begin position="172"/>
        <end position="383"/>
    </location>
</feature>
<comment type="similarity">
    <text evidence="1">Belongs to the glycosyltransferase 90 family.</text>
</comment>
<dbReference type="Pfam" id="PF05686">
    <property type="entry name" value="Glyco_transf_90"/>
    <property type="match status" value="1"/>
</dbReference>
<sequence length="438" mass="47589">MAGIYRDNLDADFVPWLGRRYTVRQLYEMMSTLIKGRPQKYLSVVVVSRGSVTFLPLAARPMTLTISRMRAIVSGLSNATAAGLAIPDSIFLMNVWDEGRCYRTDPRIGAASGAASGSATRRLGVNAISKGDGAEPVARLRGPARKPLAAAGAGAAATAAAARRRAQSPPCAVPLFSLIKSWDYAAHSSEETDVLLPFFNHVYGNLVYYPWEKKYDKALMRAAMQAQMRPNSTRLWIMALQKNDPDGQRLLDAGITNNLSKRKDIQLANFVTIPDHARWKYLLSADGFTASCRLGKLMGTDSVVLKETTPWIEYYYRSLRPDVHFVPFVKDNVLQVLKSLEADQARCRSVAASAQNFTYTFLGNHSKALYVRRALTTYNGLFDDMAGFMAGLQSGPLGAAEGVGAVAGRAGGLTLSGLMDHMKAYVERSGRGGAASAA</sequence>
<dbReference type="InterPro" id="IPR006598">
    <property type="entry name" value="CAP10"/>
</dbReference>
<organism evidence="4 5">
    <name type="scientific">Gonium pectorale</name>
    <name type="common">Green alga</name>
    <dbReference type="NCBI Taxonomy" id="33097"/>
    <lineage>
        <taxon>Eukaryota</taxon>
        <taxon>Viridiplantae</taxon>
        <taxon>Chlorophyta</taxon>
        <taxon>core chlorophytes</taxon>
        <taxon>Chlorophyceae</taxon>
        <taxon>CS clade</taxon>
        <taxon>Chlamydomonadales</taxon>
        <taxon>Volvocaceae</taxon>
        <taxon>Gonium</taxon>
    </lineage>
</organism>
<proteinExistence type="inferred from homology"/>
<protein>
    <recommendedName>
        <fullName evidence="3">Glycosyl transferase CAP10 domain-containing protein</fullName>
    </recommendedName>
</protein>
<dbReference type="EMBL" id="LSYV01000007">
    <property type="protein sequence ID" value="KXZ53929.1"/>
    <property type="molecule type" value="Genomic_DNA"/>
</dbReference>
<dbReference type="OrthoDB" id="2012775at2759"/>
<gene>
    <name evidence="4" type="ORF">GPECTOR_6g847</name>
</gene>
<dbReference type="InterPro" id="IPR051091">
    <property type="entry name" value="O-Glucosyltr/Glycosyltrsf_90"/>
</dbReference>
<evidence type="ECO:0000313" key="4">
    <source>
        <dbReference type="EMBL" id="KXZ53929.1"/>
    </source>
</evidence>
<dbReference type="Proteomes" id="UP000075714">
    <property type="component" value="Unassembled WGS sequence"/>
</dbReference>
<comment type="caution">
    <text evidence="4">The sequence shown here is derived from an EMBL/GenBank/DDBJ whole genome shotgun (WGS) entry which is preliminary data.</text>
</comment>
<dbReference type="GO" id="GO:0016740">
    <property type="term" value="F:transferase activity"/>
    <property type="evidence" value="ECO:0007669"/>
    <property type="project" value="UniProtKB-KW"/>
</dbReference>